<comment type="similarity">
    <text evidence="1">Belongs to the DapA family.</text>
</comment>
<protein>
    <submittedName>
        <fullName evidence="3">Dihydrodipicolinate synthase family protein</fullName>
    </submittedName>
</protein>
<dbReference type="Pfam" id="PF00701">
    <property type="entry name" value="DHDPS"/>
    <property type="match status" value="1"/>
</dbReference>
<accession>A0AAE2ZT03</accession>
<dbReference type="PRINTS" id="PR00146">
    <property type="entry name" value="DHPICSNTHASE"/>
</dbReference>
<dbReference type="InterPro" id="IPR002220">
    <property type="entry name" value="DapA-like"/>
</dbReference>
<dbReference type="EMBL" id="JAICBX010000006">
    <property type="protein sequence ID" value="MBW8640305.1"/>
    <property type="molecule type" value="Genomic_DNA"/>
</dbReference>
<dbReference type="InterPro" id="IPR013785">
    <property type="entry name" value="Aldolase_TIM"/>
</dbReference>
<gene>
    <name evidence="3" type="ORF">K1W69_24140</name>
</gene>
<dbReference type="PANTHER" id="PTHR12128">
    <property type="entry name" value="DIHYDRODIPICOLINATE SYNTHASE"/>
    <property type="match status" value="1"/>
</dbReference>
<evidence type="ECO:0000313" key="3">
    <source>
        <dbReference type="EMBL" id="MBW8640305.1"/>
    </source>
</evidence>
<name>A0AAE2ZT03_9HYPH</name>
<comment type="caution">
    <text evidence="3">The sequence shown here is derived from an EMBL/GenBank/DDBJ whole genome shotgun (WGS) entry which is preliminary data.</text>
</comment>
<evidence type="ECO:0000256" key="1">
    <source>
        <dbReference type="ARBA" id="ARBA00007592"/>
    </source>
</evidence>
<dbReference type="AlphaFoldDB" id="A0AAE2ZT03"/>
<organism evidence="3 4">
    <name type="scientific">Flavimaribacter sediminis</name>
    <dbReference type="NCBI Taxonomy" id="2865987"/>
    <lineage>
        <taxon>Bacteria</taxon>
        <taxon>Pseudomonadati</taxon>
        <taxon>Pseudomonadota</taxon>
        <taxon>Alphaproteobacteria</taxon>
        <taxon>Hyphomicrobiales</taxon>
        <taxon>Rhizobiaceae</taxon>
        <taxon>Flavimaribacter</taxon>
    </lineage>
</organism>
<dbReference type="CDD" id="cd00408">
    <property type="entry name" value="DHDPS-like"/>
    <property type="match status" value="1"/>
</dbReference>
<evidence type="ECO:0000313" key="4">
    <source>
        <dbReference type="Proteomes" id="UP001196509"/>
    </source>
</evidence>
<proteinExistence type="inferred from homology"/>
<dbReference type="GO" id="GO:0008840">
    <property type="term" value="F:4-hydroxy-tetrahydrodipicolinate synthase activity"/>
    <property type="evidence" value="ECO:0007669"/>
    <property type="project" value="TreeGrafter"/>
</dbReference>
<dbReference type="Proteomes" id="UP001196509">
    <property type="component" value="Unassembled WGS sequence"/>
</dbReference>
<evidence type="ECO:0000256" key="2">
    <source>
        <dbReference type="ARBA" id="ARBA00023239"/>
    </source>
</evidence>
<sequence>MTPFYCKPPERAMVDYFLDVMARTELPVMIYHIPGRAGVRLTVDTIAAIRDHAPNFAGLKNTDESTGLVTAIFNRFPDMKIFSGMEPPTLAMLALGVSGAMISVANVISRNEHHLPMAPLTPELEKRLDGVLERAGLLSY</sequence>
<reference evidence="3" key="1">
    <citation type="submission" date="2021-08" db="EMBL/GenBank/DDBJ databases">
        <title>Hoeflea bacterium WL0058 sp. nov., isolated from the sediment.</title>
        <authorList>
            <person name="Wang L."/>
            <person name="Zhang D."/>
        </authorList>
    </citation>
    <scope>NUCLEOTIDE SEQUENCE</scope>
    <source>
        <strain evidence="3">WL0058</strain>
    </source>
</reference>
<dbReference type="SUPFAM" id="SSF51569">
    <property type="entry name" value="Aldolase"/>
    <property type="match status" value="1"/>
</dbReference>
<keyword evidence="4" id="KW-1185">Reference proteome</keyword>
<keyword evidence="2" id="KW-0456">Lyase</keyword>
<dbReference type="PANTHER" id="PTHR12128:SF66">
    <property type="entry name" value="4-HYDROXY-2-OXOGLUTARATE ALDOLASE, MITOCHONDRIAL"/>
    <property type="match status" value="1"/>
</dbReference>
<dbReference type="Gene3D" id="3.20.20.70">
    <property type="entry name" value="Aldolase class I"/>
    <property type="match status" value="1"/>
</dbReference>